<dbReference type="AlphaFoldDB" id="A0A9J6G0D1"/>
<evidence type="ECO:0000256" key="5">
    <source>
        <dbReference type="RuleBase" id="RU361235"/>
    </source>
</evidence>
<comment type="similarity">
    <text evidence="1 5">Belongs to the type-B carboxylesterase/lipase family.</text>
</comment>
<dbReference type="GO" id="GO:0019695">
    <property type="term" value="P:choline metabolic process"/>
    <property type="evidence" value="ECO:0007669"/>
    <property type="project" value="TreeGrafter"/>
</dbReference>
<dbReference type="Proteomes" id="UP000821853">
    <property type="component" value="Chromosome 2"/>
</dbReference>
<organism evidence="8 9">
    <name type="scientific">Haemaphysalis longicornis</name>
    <name type="common">Bush tick</name>
    <dbReference type="NCBI Taxonomy" id="44386"/>
    <lineage>
        <taxon>Eukaryota</taxon>
        <taxon>Metazoa</taxon>
        <taxon>Ecdysozoa</taxon>
        <taxon>Arthropoda</taxon>
        <taxon>Chelicerata</taxon>
        <taxon>Arachnida</taxon>
        <taxon>Acari</taxon>
        <taxon>Parasitiformes</taxon>
        <taxon>Ixodida</taxon>
        <taxon>Ixodoidea</taxon>
        <taxon>Ixodidae</taxon>
        <taxon>Haemaphysalinae</taxon>
        <taxon>Haemaphysalis</taxon>
    </lineage>
</organism>
<dbReference type="InterPro" id="IPR050654">
    <property type="entry name" value="AChE-related_enzymes"/>
</dbReference>
<feature type="transmembrane region" description="Helical" evidence="6">
    <location>
        <begin position="557"/>
        <end position="578"/>
    </location>
</feature>
<dbReference type="Pfam" id="PF00135">
    <property type="entry name" value="COesterase"/>
    <property type="match status" value="1"/>
</dbReference>
<dbReference type="EMBL" id="JABSTR010000004">
    <property type="protein sequence ID" value="KAH9368411.1"/>
    <property type="molecule type" value="Genomic_DNA"/>
</dbReference>
<evidence type="ECO:0000259" key="7">
    <source>
        <dbReference type="Pfam" id="PF00135"/>
    </source>
</evidence>
<evidence type="ECO:0000256" key="6">
    <source>
        <dbReference type="SAM" id="Phobius"/>
    </source>
</evidence>
<sequence>MHLKLGLILLILYGVQDISAAKPPVVRTHSGLVAGKQLKVGDKLVDAFYGIPYARPPVGELRFEKPREVQPWKGVYNATTKTTACWQTNFSLFRNLTLTYDEATEDCLHLNVWRPSGLCDGEVSCTRRNLSVVIFIHGGAFHWGDAGLLIYDAANFVALSDVVYVTFNHRLGILGFFPPPGKGKSGNMGFYDQLSVLRWVRRNIAHFGGNPEDVTLAGQSAGATAVGLHSISLASRGLFQRAILQSGTPISLIWGNAFPGLDQFQEEAARLNCYDPEAAVRKTVSETLECLRRLDAKIIYKAVSESKIEGQFVTPHLGDEFVPVNLLSAENWKKIHVKELFMGTTSEEGAFLSDLFLKGSPVLENALSDDYRKGAAVCLLVLFQIPLDKSKVIVKQYFGEPDFKHDRERVILVFGRMLADLIFNCPAHFFAAAATDNQVSSYMYRFDHRPSYNSWPQQYGPTHSEEIPFTIGSLPFFRDESRFTPALTAETIALAKSVKFPPSELSFMRDVVGVWSSFIKGYVTVKKSSAQLLITILSLFLDRNYCKVRRMRTALSLLILIRFGSLLFLCLLIVYTLFQISSNVTCLYVIYKGCCW</sequence>
<dbReference type="GO" id="GO:0005615">
    <property type="term" value="C:extracellular space"/>
    <property type="evidence" value="ECO:0007669"/>
    <property type="project" value="TreeGrafter"/>
</dbReference>
<proteinExistence type="inferred from homology"/>
<reference evidence="8 9" key="1">
    <citation type="journal article" date="2020" name="Cell">
        <title>Large-Scale Comparative Analyses of Tick Genomes Elucidate Their Genetic Diversity and Vector Capacities.</title>
        <authorList>
            <consortium name="Tick Genome and Microbiome Consortium (TIGMIC)"/>
            <person name="Jia N."/>
            <person name="Wang J."/>
            <person name="Shi W."/>
            <person name="Du L."/>
            <person name="Sun Y."/>
            <person name="Zhan W."/>
            <person name="Jiang J.F."/>
            <person name="Wang Q."/>
            <person name="Zhang B."/>
            <person name="Ji P."/>
            <person name="Bell-Sakyi L."/>
            <person name="Cui X.M."/>
            <person name="Yuan T.T."/>
            <person name="Jiang B.G."/>
            <person name="Yang W.F."/>
            <person name="Lam T.T."/>
            <person name="Chang Q.C."/>
            <person name="Ding S.J."/>
            <person name="Wang X.J."/>
            <person name="Zhu J.G."/>
            <person name="Ruan X.D."/>
            <person name="Zhao L."/>
            <person name="Wei J.T."/>
            <person name="Ye R.Z."/>
            <person name="Que T.C."/>
            <person name="Du C.H."/>
            <person name="Zhou Y.H."/>
            <person name="Cheng J.X."/>
            <person name="Dai P.F."/>
            <person name="Guo W.B."/>
            <person name="Han X.H."/>
            <person name="Huang E.J."/>
            <person name="Li L.F."/>
            <person name="Wei W."/>
            <person name="Gao Y.C."/>
            <person name="Liu J.Z."/>
            <person name="Shao H.Z."/>
            <person name="Wang X."/>
            <person name="Wang C.C."/>
            <person name="Yang T.C."/>
            <person name="Huo Q.B."/>
            <person name="Li W."/>
            <person name="Chen H.Y."/>
            <person name="Chen S.E."/>
            <person name="Zhou L.G."/>
            <person name="Ni X.B."/>
            <person name="Tian J.H."/>
            <person name="Sheng Y."/>
            <person name="Liu T."/>
            <person name="Pan Y.S."/>
            <person name="Xia L.Y."/>
            <person name="Li J."/>
            <person name="Zhao F."/>
            <person name="Cao W.C."/>
        </authorList>
    </citation>
    <scope>NUCLEOTIDE SEQUENCE [LARGE SCALE GENOMIC DNA]</scope>
    <source>
        <strain evidence="8">HaeL-2018</strain>
    </source>
</reference>
<dbReference type="SUPFAM" id="SSF53474">
    <property type="entry name" value="alpha/beta-Hydrolases"/>
    <property type="match status" value="1"/>
</dbReference>
<dbReference type="PANTHER" id="PTHR43918:SF4">
    <property type="entry name" value="CARBOXYLIC ESTER HYDROLASE"/>
    <property type="match status" value="1"/>
</dbReference>
<evidence type="ECO:0000256" key="3">
    <source>
        <dbReference type="ARBA" id="ARBA00022801"/>
    </source>
</evidence>
<dbReference type="GO" id="GO:0005886">
    <property type="term" value="C:plasma membrane"/>
    <property type="evidence" value="ECO:0007669"/>
    <property type="project" value="TreeGrafter"/>
</dbReference>
<feature type="signal peptide" evidence="5">
    <location>
        <begin position="1"/>
        <end position="20"/>
    </location>
</feature>
<dbReference type="EC" id="3.1.1.-" evidence="5"/>
<evidence type="ECO:0000256" key="2">
    <source>
        <dbReference type="ARBA" id="ARBA00022487"/>
    </source>
</evidence>
<keyword evidence="4" id="KW-0325">Glycoprotein</keyword>
<keyword evidence="6" id="KW-0812">Transmembrane</keyword>
<dbReference type="GO" id="GO:0003990">
    <property type="term" value="F:acetylcholinesterase activity"/>
    <property type="evidence" value="ECO:0007669"/>
    <property type="project" value="TreeGrafter"/>
</dbReference>
<keyword evidence="9" id="KW-1185">Reference proteome</keyword>
<evidence type="ECO:0000313" key="8">
    <source>
        <dbReference type="EMBL" id="KAH9368411.1"/>
    </source>
</evidence>
<dbReference type="PANTHER" id="PTHR43918">
    <property type="entry name" value="ACETYLCHOLINESTERASE"/>
    <property type="match status" value="1"/>
</dbReference>
<keyword evidence="2" id="KW-0719">Serine esterase</keyword>
<dbReference type="InterPro" id="IPR019826">
    <property type="entry name" value="Carboxylesterase_B_AS"/>
</dbReference>
<dbReference type="InterPro" id="IPR029058">
    <property type="entry name" value="AB_hydrolase_fold"/>
</dbReference>
<feature type="chain" id="PRO_5039961908" description="Carboxylic ester hydrolase" evidence="5">
    <location>
        <begin position="21"/>
        <end position="596"/>
    </location>
</feature>
<dbReference type="OrthoDB" id="6846267at2759"/>
<keyword evidence="6" id="KW-1133">Transmembrane helix</keyword>
<evidence type="ECO:0000313" key="9">
    <source>
        <dbReference type="Proteomes" id="UP000821853"/>
    </source>
</evidence>
<dbReference type="GO" id="GO:0006581">
    <property type="term" value="P:acetylcholine catabolic process"/>
    <property type="evidence" value="ECO:0007669"/>
    <property type="project" value="TreeGrafter"/>
</dbReference>
<keyword evidence="5" id="KW-0732">Signal</keyword>
<dbReference type="Gene3D" id="3.40.50.1820">
    <property type="entry name" value="alpha/beta hydrolase"/>
    <property type="match status" value="1"/>
</dbReference>
<keyword evidence="3 5" id="KW-0378">Hydrolase</keyword>
<comment type="caution">
    <text evidence="8">The sequence shown here is derived from an EMBL/GenBank/DDBJ whole genome shotgun (WGS) entry which is preliminary data.</text>
</comment>
<dbReference type="PROSITE" id="PS00122">
    <property type="entry name" value="CARBOXYLESTERASE_B_1"/>
    <property type="match status" value="1"/>
</dbReference>
<keyword evidence="6" id="KW-0472">Membrane</keyword>
<dbReference type="OMA" id="GCATPFQ"/>
<dbReference type="InterPro" id="IPR002018">
    <property type="entry name" value="CarbesteraseB"/>
</dbReference>
<protein>
    <recommendedName>
        <fullName evidence="5">Carboxylic ester hydrolase</fullName>
        <ecNumber evidence="5">3.1.1.-</ecNumber>
    </recommendedName>
</protein>
<accession>A0A9J6G0D1</accession>
<feature type="domain" description="Carboxylesterase type B" evidence="7">
    <location>
        <begin position="23"/>
        <end position="520"/>
    </location>
</feature>
<evidence type="ECO:0000256" key="4">
    <source>
        <dbReference type="ARBA" id="ARBA00023180"/>
    </source>
</evidence>
<evidence type="ECO:0000256" key="1">
    <source>
        <dbReference type="ARBA" id="ARBA00005964"/>
    </source>
</evidence>
<name>A0A9J6G0D1_HAELO</name>
<dbReference type="VEuPathDB" id="VectorBase:HLOH_047602"/>
<gene>
    <name evidence="8" type="ORF">HPB48_012659</name>
</gene>